<feature type="domain" description="Ferritin-like" evidence="1">
    <location>
        <begin position="42"/>
        <end position="205"/>
    </location>
</feature>
<organism evidence="2 3">
    <name type="scientific">Microcella alkaliphila</name>
    <dbReference type="NCBI Taxonomy" id="279828"/>
    <lineage>
        <taxon>Bacteria</taxon>
        <taxon>Bacillati</taxon>
        <taxon>Actinomycetota</taxon>
        <taxon>Actinomycetes</taxon>
        <taxon>Micrococcales</taxon>
        <taxon>Microbacteriaceae</taxon>
        <taxon>Microcella</taxon>
    </lineage>
</organism>
<reference evidence="2 3" key="1">
    <citation type="journal article" date="2015" name="Stand. Genomic Sci.">
        <title>Genomic Encyclopedia of Bacterial and Archaeal Type Strains, Phase III: the genomes of soil and plant-associated and newly described type strains.</title>
        <authorList>
            <person name="Whitman W.B."/>
            <person name="Woyke T."/>
            <person name="Klenk H.P."/>
            <person name="Zhou Y."/>
            <person name="Lilburn T.G."/>
            <person name="Beck B.J."/>
            <person name="De Vos P."/>
            <person name="Vandamme P."/>
            <person name="Eisen J.A."/>
            <person name="Garrity G."/>
            <person name="Hugenholtz P."/>
            <person name="Kyrpides N.C."/>
        </authorList>
    </citation>
    <scope>NUCLEOTIDE SEQUENCE [LARGE SCALE GENOMIC DNA]</scope>
    <source>
        <strain evidence="2 3">AC4r</strain>
    </source>
</reference>
<evidence type="ECO:0000313" key="2">
    <source>
        <dbReference type="EMBL" id="RZT58146.1"/>
    </source>
</evidence>
<dbReference type="OrthoDB" id="3728083at2"/>
<sequence length="238" mass="26534">MALWFRRSRPRAQAPTLRARDAAVAALKIDLHELTPPADHFLGQCAALHLTFFEQLSHAAANAPLVADKDALARAAGLMLDRYRALVARIDQHRLDRSATMQPHLAGVGEFERRVMGADWHEQVASAHVTIGFLTDFWLNLAAGLERDDREAVEQALGNDDVEDTLHAIVARSIAANPRLASRLALWCRRLVGDTLLQARTALVMHDDHTRDEAQIEPVFTELIGRHTRRMDRLGLTA</sequence>
<name>A0A4Q7TCJ6_9MICO</name>
<dbReference type="InterPro" id="IPR012347">
    <property type="entry name" value="Ferritin-like"/>
</dbReference>
<dbReference type="RefSeq" id="WP_130284178.1">
    <property type="nucleotide sequence ID" value="NZ_SGXT01000018.1"/>
</dbReference>
<keyword evidence="3" id="KW-1185">Reference proteome</keyword>
<proteinExistence type="predicted"/>
<dbReference type="Proteomes" id="UP000292408">
    <property type="component" value="Unassembled WGS sequence"/>
</dbReference>
<protein>
    <submittedName>
        <fullName evidence="2">tRNA-(MS[2]IO[6]A)-hydroxylase MiaE-like protein</fullName>
    </submittedName>
</protein>
<accession>A0A4Q7TCJ6</accession>
<dbReference type="AlphaFoldDB" id="A0A4Q7TCJ6"/>
<gene>
    <name evidence="2" type="ORF">EV140_2386</name>
</gene>
<dbReference type="InterPro" id="IPR059125">
    <property type="entry name" value="Ferritin_actino"/>
</dbReference>
<dbReference type="Pfam" id="PF13794">
    <property type="entry name" value="MiaE_2"/>
    <property type="match status" value="1"/>
</dbReference>
<dbReference type="EMBL" id="SGXT01000018">
    <property type="protein sequence ID" value="RZT58146.1"/>
    <property type="molecule type" value="Genomic_DNA"/>
</dbReference>
<comment type="caution">
    <text evidence="2">The sequence shown here is derived from an EMBL/GenBank/DDBJ whole genome shotgun (WGS) entry which is preliminary data.</text>
</comment>
<evidence type="ECO:0000259" key="1">
    <source>
        <dbReference type="Pfam" id="PF13794"/>
    </source>
</evidence>
<dbReference type="Gene3D" id="1.20.1260.10">
    <property type="match status" value="1"/>
</dbReference>
<evidence type="ECO:0000313" key="3">
    <source>
        <dbReference type="Proteomes" id="UP000292408"/>
    </source>
</evidence>